<dbReference type="EMBL" id="JBAGNM010000003">
    <property type="protein sequence ID" value="MEW6954252.1"/>
    <property type="molecule type" value="Genomic_DNA"/>
</dbReference>
<dbReference type="SUPFAM" id="SSF46894">
    <property type="entry name" value="C-terminal effector domain of the bipartite response regulators"/>
    <property type="match status" value="1"/>
</dbReference>
<organism evidence="2 3">
    <name type="scientific">Trueperella pyogenes</name>
    <dbReference type="NCBI Taxonomy" id="1661"/>
    <lineage>
        <taxon>Bacteria</taxon>
        <taxon>Bacillati</taxon>
        <taxon>Actinomycetota</taxon>
        <taxon>Actinomycetes</taxon>
        <taxon>Actinomycetales</taxon>
        <taxon>Actinomycetaceae</taxon>
        <taxon>Trueperella</taxon>
    </lineage>
</organism>
<dbReference type="InterPro" id="IPR036388">
    <property type="entry name" value="WH-like_DNA-bd_sf"/>
</dbReference>
<evidence type="ECO:0000313" key="3">
    <source>
        <dbReference type="Proteomes" id="UP001555100"/>
    </source>
</evidence>
<comment type="caution">
    <text evidence="2">The sequence shown here is derived from an EMBL/GenBank/DDBJ whole genome shotgun (WGS) entry which is preliminary data.</text>
</comment>
<reference evidence="2 3" key="1">
    <citation type="submission" date="2024-01" db="EMBL/GenBank/DDBJ databases">
        <title>Genomic analysis and antimicrobial resistance profiles of Trueperella pyogenes isolated from domestic and wild animals.</title>
        <authorList>
            <person name="Magossi G."/>
            <person name="Gzyl K.E."/>
            <person name="Holman D.B."/>
            <person name="Amat S."/>
        </authorList>
    </citation>
    <scope>NUCLEOTIDE SEQUENCE [LARGE SCALE GENOMIC DNA]</scope>
    <source>
        <strain evidence="2 3">1494</strain>
    </source>
</reference>
<dbReference type="InterPro" id="IPR051797">
    <property type="entry name" value="TrmB-like"/>
</dbReference>
<dbReference type="Gene3D" id="1.10.10.10">
    <property type="entry name" value="Winged helix-like DNA-binding domain superfamily/Winged helix DNA-binding domain"/>
    <property type="match status" value="1"/>
</dbReference>
<proteinExistence type="predicted"/>
<sequence length="302" mass="34056">MPYQCLLQEIGISHEAGDAYFDGIRLNRIPSDPAIIEELVSAGLARQTDEGLIFLSASATMRAMLNEREEALARARLLLADLVSFETLVNQGFKFSSSDADIHQWHERVTFSAEKSLYVFDRPPYLSVSNHIAPATETLEKREVEMKAIYQRSQLVSDEFVSVIKESIAHGEIARIHDHLPFRMLIADHRIALIMWKSQSLTRSILVTDYTIIELLTNLFFDIWKRSFEIRLPSTKDAFTTPSSNSVDILSLLALGIPDGAIAKRLRISERTVGRRIKELADSLGVDTRFQIGVEAARRGLI</sequence>
<gene>
    <name evidence="2" type="ORF">V3M73_04350</name>
</gene>
<dbReference type="SMART" id="SM00421">
    <property type="entry name" value="HTH_LUXR"/>
    <property type="match status" value="1"/>
</dbReference>
<protein>
    <recommendedName>
        <fullName evidence="1">HTH luxR-type domain-containing protein</fullName>
    </recommendedName>
</protein>
<accession>A0ABV3NAL4</accession>
<dbReference type="InterPro" id="IPR016032">
    <property type="entry name" value="Sig_transdc_resp-reg_C-effctor"/>
</dbReference>
<dbReference type="PANTHER" id="PTHR34293">
    <property type="entry name" value="HTH-TYPE TRANSCRIPTIONAL REGULATOR TRMBL2"/>
    <property type="match status" value="1"/>
</dbReference>
<evidence type="ECO:0000313" key="2">
    <source>
        <dbReference type="EMBL" id="MEW6954252.1"/>
    </source>
</evidence>
<feature type="domain" description="HTH luxR-type" evidence="1">
    <location>
        <begin position="239"/>
        <end position="296"/>
    </location>
</feature>
<keyword evidence="3" id="KW-1185">Reference proteome</keyword>
<dbReference type="InterPro" id="IPR000792">
    <property type="entry name" value="Tscrpt_reg_LuxR_C"/>
</dbReference>
<dbReference type="RefSeq" id="WP_283840441.1">
    <property type="nucleotide sequence ID" value="NZ_CP123394.1"/>
</dbReference>
<name>A0ABV3NAL4_9ACTO</name>
<dbReference type="PANTHER" id="PTHR34293:SF1">
    <property type="entry name" value="HTH-TYPE TRANSCRIPTIONAL REGULATOR TRMBL2"/>
    <property type="match status" value="1"/>
</dbReference>
<dbReference type="Proteomes" id="UP001555100">
    <property type="component" value="Unassembled WGS sequence"/>
</dbReference>
<evidence type="ECO:0000259" key="1">
    <source>
        <dbReference type="SMART" id="SM00421"/>
    </source>
</evidence>